<evidence type="ECO:0000259" key="2">
    <source>
        <dbReference type="PROSITE" id="PS50089"/>
    </source>
</evidence>
<organism evidence="3 4">
    <name type="scientific">Fusarium zealandicum</name>
    <dbReference type="NCBI Taxonomy" id="1053134"/>
    <lineage>
        <taxon>Eukaryota</taxon>
        <taxon>Fungi</taxon>
        <taxon>Dikarya</taxon>
        <taxon>Ascomycota</taxon>
        <taxon>Pezizomycotina</taxon>
        <taxon>Sordariomycetes</taxon>
        <taxon>Hypocreomycetidae</taxon>
        <taxon>Hypocreales</taxon>
        <taxon>Nectriaceae</taxon>
        <taxon>Fusarium</taxon>
        <taxon>Fusarium staphyleae species complex</taxon>
    </lineage>
</organism>
<gene>
    <name evidence="3" type="ORF">FZEAL_6390</name>
</gene>
<dbReference type="Proteomes" id="UP000635477">
    <property type="component" value="Unassembled WGS sequence"/>
</dbReference>
<evidence type="ECO:0000313" key="4">
    <source>
        <dbReference type="Proteomes" id="UP000635477"/>
    </source>
</evidence>
<evidence type="ECO:0000256" key="1">
    <source>
        <dbReference type="PROSITE-ProRule" id="PRU00175"/>
    </source>
</evidence>
<name>A0A8H4XJY5_9HYPO</name>
<dbReference type="PROSITE" id="PS50089">
    <property type="entry name" value="ZF_RING_2"/>
    <property type="match status" value="1"/>
</dbReference>
<dbReference type="InterPro" id="IPR001841">
    <property type="entry name" value="Znf_RING"/>
</dbReference>
<dbReference type="AlphaFoldDB" id="A0A8H4XJY5"/>
<proteinExistence type="predicted"/>
<protein>
    <recommendedName>
        <fullName evidence="2">RING-type domain-containing protein</fullName>
    </recommendedName>
</protein>
<keyword evidence="1" id="KW-0862">Zinc</keyword>
<reference evidence="3" key="2">
    <citation type="submission" date="2020-05" db="EMBL/GenBank/DDBJ databases">
        <authorList>
            <person name="Kim H.-S."/>
            <person name="Proctor R.H."/>
            <person name="Brown D.W."/>
        </authorList>
    </citation>
    <scope>NUCLEOTIDE SEQUENCE</scope>
    <source>
        <strain evidence="3">NRRL 22465</strain>
    </source>
</reference>
<evidence type="ECO:0000313" key="3">
    <source>
        <dbReference type="EMBL" id="KAF4977028.1"/>
    </source>
</evidence>
<keyword evidence="1" id="KW-0863">Zinc-finger</keyword>
<sequence>MSAIANPPNAQSVAAVTDTFWPSLRTILTSDPGKFNVLNLECGICLEPMAVLPHLHHPDHGARVLPCGHMFGSKCVSDMKNEADRKEECAKCPVCRTVFDVHTHCAHSHSGMPMPSCAEAIPSFPRVLSEGGEIAEKCGDCQVIDTMMSLSLLAHSLLPPVRMGDLETIGVSASKPGFRWRLKLGSGSGMEMRIVRDLIMNEGPLRRICEEVEKSLSRNSAGVWQSVDLDGLKFQLHVYQKLFPQRQRTYLRDRDSIL</sequence>
<dbReference type="SUPFAM" id="SSF57850">
    <property type="entry name" value="RING/U-box"/>
    <property type="match status" value="1"/>
</dbReference>
<dbReference type="OrthoDB" id="8062037at2759"/>
<keyword evidence="4" id="KW-1185">Reference proteome</keyword>
<accession>A0A8H4XJY5</accession>
<feature type="domain" description="RING-type" evidence="2">
    <location>
        <begin position="42"/>
        <end position="96"/>
    </location>
</feature>
<dbReference type="InterPro" id="IPR013083">
    <property type="entry name" value="Znf_RING/FYVE/PHD"/>
</dbReference>
<dbReference type="Pfam" id="PF13639">
    <property type="entry name" value="zf-RING_2"/>
    <property type="match status" value="1"/>
</dbReference>
<dbReference type="Gene3D" id="3.30.40.10">
    <property type="entry name" value="Zinc/RING finger domain, C3HC4 (zinc finger)"/>
    <property type="match status" value="1"/>
</dbReference>
<comment type="caution">
    <text evidence="3">The sequence shown here is derived from an EMBL/GenBank/DDBJ whole genome shotgun (WGS) entry which is preliminary data.</text>
</comment>
<reference evidence="3" key="1">
    <citation type="journal article" date="2020" name="BMC Genomics">
        <title>Correction to: Identification and distribution of gene clusters required for synthesis of sphingolipid metabolism inhibitors in diverse species of the filamentous fungus Fusarium.</title>
        <authorList>
            <person name="Kim H.S."/>
            <person name="Lohmar J.M."/>
            <person name="Busman M."/>
            <person name="Brown D.W."/>
            <person name="Naumann T.A."/>
            <person name="Divon H.H."/>
            <person name="Lysoe E."/>
            <person name="Uhlig S."/>
            <person name="Proctor R.H."/>
        </authorList>
    </citation>
    <scope>NUCLEOTIDE SEQUENCE</scope>
    <source>
        <strain evidence="3">NRRL 22465</strain>
    </source>
</reference>
<keyword evidence="1" id="KW-0479">Metal-binding</keyword>
<dbReference type="SMART" id="SM00184">
    <property type="entry name" value="RING"/>
    <property type="match status" value="1"/>
</dbReference>
<dbReference type="GO" id="GO:0008270">
    <property type="term" value="F:zinc ion binding"/>
    <property type="evidence" value="ECO:0007669"/>
    <property type="project" value="UniProtKB-KW"/>
</dbReference>
<dbReference type="EMBL" id="JABEYC010000465">
    <property type="protein sequence ID" value="KAF4977028.1"/>
    <property type="molecule type" value="Genomic_DNA"/>
</dbReference>